<dbReference type="AlphaFoldDB" id="A0A7G5H2J1"/>
<dbReference type="KEGG" id="sfol:H3H32_10810"/>
<reference evidence="1 2" key="1">
    <citation type="submission" date="2020-07" db="EMBL/GenBank/DDBJ databases">
        <title>Spirosoma foliorum sp. nov., isolated from the leaves on the Nejang mountain Korea, Republic of.</title>
        <authorList>
            <person name="Ho H."/>
            <person name="Lee Y.-J."/>
            <person name="Nurcahyanto D.-A."/>
            <person name="Kim S.-G."/>
        </authorList>
    </citation>
    <scope>NUCLEOTIDE SEQUENCE [LARGE SCALE GENOMIC DNA]</scope>
    <source>
        <strain evidence="1 2">PL0136</strain>
    </source>
</reference>
<dbReference type="EMBL" id="CP059732">
    <property type="protein sequence ID" value="QMW05333.1"/>
    <property type="molecule type" value="Genomic_DNA"/>
</dbReference>
<evidence type="ECO:0000313" key="1">
    <source>
        <dbReference type="EMBL" id="QMW05333.1"/>
    </source>
</evidence>
<keyword evidence="2" id="KW-1185">Reference proteome</keyword>
<dbReference type="RefSeq" id="WP_182462679.1">
    <property type="nucleotide sequence ID" value="NZ_CP059732.1"/>
</dbReference>
<protein>
    <submittedName>
        <fullName evidence="1">DUF3168 domain-containing protein</fullName>
    </submittedName>
</protein>
<dbReference type="Gene3D" id="3.30.2000.30">
    <property type="match status" value="1"/>
</dbReference>
<organism evidence="1 2">
    <name type="scientific">Spirosoma foliorum</name>
    <dbReference type="NCBI Taxonomy" id="2710596"/>
    <lineage>
        <taxon>Bacteria</taxon>
        <taxon>Pseudomonadati</taxon>
        <taxon>Bacteroidota</taxon>
        <taxon>Cytophagia</taxon>
        <taxon>Cytophagales</taxon>
        <taxon>Cytophagaceae</taxon>
        <taxon>Spirosoma</taxon>
    </lineage>
</organism>
<dbReference type="InterPro" id="IPR053745">
    <property type="entry name" value="Viral_Tail_Comp_sf"/>
</dbReference>
<dbReference type="Proteomes" id="UP000515369">
    <property type="component" value="Chromosome"/>
</dbReference>
<name>A0A7G5H2J1_9BACT</name>
<proteinExistence type="predicted"/>
<accession>A0A7G5H2J1</accession>
<sequence>MNDASFALSVAYATLLAGLTYNGQEVKVYDQKASNTATFPYVILGPWQARSGNTKDSFGQVGEINLDIVTGFVGDQSSRKPSVEIGNLITSLLKPTPTAEVLTAPGFRVWMTAITATLDISDELNTKGLRRKIITVQHTLTEI</sequence>
<gene>
    <name evidence="1" type="ORF">H3H32_10810</name>
</gene>
<evidence type="ECO:0000313" key="2">
    <source>
        <dbReference type="Proteomes" id="UP000515369"/>
    </source>
</evidence>